<protein>
    <submittedName>
        <fullName evidence="1">Uncharacterized protein</fullName>
    </submittedName>
</protein>
<comment type="caution">
    <text evidence="1">The sequence shown here is derived from an EMBL/GenBank/DDBJ whole genome shotgun (WGS) entry which is preliminary data.</text>
</comment>
<evidence type="ECO:0000313" key="1">
    <source>
        <dbReference type="EMBL" id="GEN34596.1"/>
    </source>
</evidence>
<accession>A0A511V6P3</accession>
<proteinExistence type="predicted"/>
<dbReference type="InterPro" id="IPR019688">
    <property type="entry name" value="DUF2533"/>
</dbReference>
<gene>
    <name evidence="1" type="primary">ypbS</name>
    <name evidence="1" type="ORF">ADA01nite_20560</name>
</gene>
<reference evidence="1 2" key="1">
    <citation type="submission" date="2019-07" db="EMBL/GenBank/DDBJ databases">
        <title>Whole genome shotgun sequence of Aneurinibacillus danicus NBRC 102444.</title>
        <authorList>
            <person name="Hosoyama A."/>
            <person name="Uohara A."/>
            <person name="Ohji S."/>
            <person name="Ichikawa N."/>
        </authorList>
    </citation>
    <scope>NUCLEOTIDE SEQUENCE [LARGE SCALE GENOMIC DNA]</scope>
    <source>
        <strain evidence="1 2">NBRC 102444</strain>
    </source>
</reference>
<keyword evidence="2" id="KW-1185">Reference proteome</keyword>
<dbReference type="EMBL" id="BJXX01000085">
    <property type="protein sequence ID" value="GEN34596.1"/>
    <property type="molecule type" value="Genomic_DNA"/>
</dbReference>
<name>A0A511V6P3_9BACL</name>
<organism evidence="1 2">
    <name type="scientific">Aneurinibacillus danicus</name>
    <dbReference type="NCBI Taxonomy" id="267746"/>
    <lineage>
        <taxon>Bacteria</taxon>
        <taxon>Bacillati</taxon>
        <taxon>Bacillota</taxon>
        <taxon>Bacilli</taxon>
        <taxon>Bacillales</taxon>
        <taxon>Paenibacillaceae</taxon>
        <taxon>Aneurinibacillus group</taxon>
        <taxon>Aneurinibacillus</taxon>
    </lineage>
</organism>
<sequence length="82" mass="9554">MSVHKAITAHSAKQAEYITLYRKLDAMREAWIEKAVEQCKNGEEINVEEINKVTEQINQLAQRYHLPPRKTVTVDMVRDICK</sequence>
<dbReference type="RefSeq" id="WP_146809869.1">
    <property type="nucleotide sequence ID" value="NZ_BJXX01000085.1"/>
</dbReference>
<dbReference type="AlphaFoldDB" id="A0A511V6P3"/>
<dbReference type="Proteomes" id="UP000321157">
    <property type="component" value="Unassembled WGS sequence"/>
</dbReference>
<dbReference type="Pfam" id="PF10752">
    <property type="entry name" value="DUF2533"/>
    <property type="match status" value="1"/>
</dbReference>
<evidence type="ECO:0000313" key="2">
    <source>
        <dbReference type="Proteomes" id="UP000321157"/>
    </source>
</evidence>
<dbReference type="OrthoDB" id="2679622at2"/>